<gene>
    <name evidence="1" type="primary">NUA3_1</name>
    <name evidence="1" type="ORF">IWQ57_000284</name>
</gene>
<sequence length="554" mass="59864">MPQSSQAKKRRTDGGGGAECFAAGLLESAEARGREYAAAQPFPHHSIAPFCDEELLAGVRREIVERLHFTQKETDIFKYHQSGDLANLDGLPDAEQGRLPCLRRLRDAIYSREFRAFVSAVTGCGPLSGSRTDMSTNRFKPGDHLLLHDDAIGDRRVSYIIYLPDPDASLAWTPADGGHLELYPRESPESWAPAVQPARQVPPRWNQMVLFVVQPGESHHSVEEVCAGERTSIQGWFHFPQPGEPGYAPDQMQRAWAGGAESTLSQIAAKDQRQNGGGSGSGASDAFAPIPRAADVAELDPADAECLRPFVNPEYLDPVIVRQAADRFADKSHITLGAFLNAETAATLEQALRAADARDGIEPDRPRITAHGAGEDESWRAAGPPVVRRFLHLAGESASPLAALRDGLFNTPAFARWLAAVTGLALCARRGLVRRFRPGLDYTLATPDGTTAPVLDAVLCLAARPAAWADGAVGGYHCYIDAGDGDESNDGSVYRATTDDNDAVLLTNPAAWNTLCLALREPGVVNFVKYVSAAAPGSRWDVSYEFQAEEDEDD</sequence>
<keyword evidence="2" id="KW-1185">Reference proteome</keyword>
<evidence type="ECO:0000313" key="2">
    <source>
        <dbReference type="Proteomes" id="UP001140234"/>
    </source>
</evidence>
<evidence type="ECO:0000313" key="1">
    <source>
        <dbReference type="EMBL" id="KAJ2775655.1"/>
    </source>
</evidence>
<proteinExistence type="predicted"/>
<comment type="caution">
    <text evidence="1">The sequence shown here is derived from an EMBL/GenBank/DDBJ whole genome shotgun (WGS) entry which is preliminary data.</text>
</comment>
<name>A0ACC1K8C0_9FUNG</name>
<dbReference type="EMBL" id="JANBUJ010000005">
    <property type="protein sequence ID" value="KAJ2775655.1"/>
    <property type="molecule type" value="Genomic_DNA"/>
</dbReference>
<accession>A0ACC1K8C0</accession>
<reference evidence="1" key="1">
    <citation type="submission" date="2022-07" db="EMBL/GenBank/DDBJ databases">
        <title>Phylogenomic reconstructions and comparative analyses of Kickxellomycotina fungi.</title>
        <authorList>
            <person name="Reynolds N.K."/>
            <person name="Stajich J.E."/>
            <person name="Barry K."/>
            <person name="Grigoriev I.V."/>
            <person name="Crous P."/>
            <person name="Smith M.E."/>
        </authorList>
    </citation>
    <scope>NUCLEOTIDE SEQUENCE</scope>
    <source>
        <strain evidence="1">CBS 109366</strain>
    </source>
</reference>
<organism evidence="1 2">
    <name type="scientific">Coemansia nantahalensis</name>
    <dbReference type="NCBI Taxonomy" id="2789366"/>
    <lineage>
        <taxon>Eukaryota</taxon>
        <taxon>Fungi</taxon>
        <taxon>Fungi incertae sedis</taxon>
        <taxon>Zoopagomycota</taxon>
        <taxon>Kickxellomycotina</taxon>
        <taxon>Kickxellomycetes</taxon>
        <taxon>Kickxellales</taxon>
        <taxon>Kickxellaceae</taxon>
        <taxon>Coemansia</taxon>
    </lineage>
</organism>
<protein>
    <submittedName>
        <fullName evidence="1">Component of NuA3 histone acetyltransferase complex</fullName>
    </submittedName>
</protein>
<dbReference type="Proteomes" id="UP001140234">
    <property type="component" value="Unassembled WGS sequence"/>
</dbReference>